<reference evidence="2" key="1">
    <citation type="journal article" date="2023" name="Nat. Plants">
        <title>Single-cell RNA sequencing provides a high-resolution roadmap for understanding the multicellular compartmentation of specialized metabolism.</title>
        <authorList>
            <person name="Sun S."/>
            <person name="Shen X."/>
            <person name="Li Y."/>
            <person name="Li Y."/>
            <person name="Wang S."/>
            <person name="Li R."/>
            <person name="Zhang H."/>
            <person name="Shen G."/>
            <person name="Guo B."/>
            <person name="Wei J."/>
            <person name="Xu J."/>
            <person name="St-Pierre B."/>
            <person name="Chen S."/>
            <person name="Sun C."/>
        </authorList>
    </citation>
    <scope>NUCLEOTIDE SEQUENCE [LARGE SCALE GENOMIC DNA]</scope>
</reference>
<comment type="caution">
    <text evidence="1">The sequence shown here is derived from an EMBL/GenBank/DDBJ whole genome shotgun (WGS) entry which is preliminary data.</text>
</comment>
<protein>
    <submittedName>
        <fullName evidence="1">Uncharacterized protein</fullName>
    </submittedName>
</protein>
<dbReference type="Proteomes" id="UP001060085">
    <property type="component" value="Linkage Group LG02"/>
</dbReference>
<dbReference type="EMBL" id="CM044702">
    <property type="protein sequence ID" value="KAI5678535.1"/>
    <property type="molecule type" value="Genomic_DNA"/>
</dbReference>
<evidence type="ECO:0000313" key="2">
    <source>
        <dbReference type="Proteomes" id="UP001060085"/>
    </source>
</evidence>
<organism evidence="1 2">
    <name type="scientific">Catharanthus roseus</name>
    <name type="common">Madagascar periwinkle</name>
    <name type="synonym">Vinca rosea</name>
    <dbReference type="NCBI Taxonomy" id="4058"/>
    <lineage>
        <taxon>Eukaryota</taxon>
        <taxon>Viridiplantae</taxon>
        <taxon>Streptophyta</taxon>
        <taxon>Embryophyta</taxon>
        <taxon>Tracheophyta</taxon>
        <taxon>Spermatophyta</taxon>
        <taxon>Magnoliopsida</taxon>
        <taxon>eudicotyledons</taxon>
        <taxon>Gunneridae</taxon>
        <taxon>Pentapetalae</taxon>
        <taxon>asterids</taxon>
        <taxon>lamiids</taxon>
        <taxon>Gentianales</taxon>
        <taxon>Apocynaceae</taxon>
        <taxon>Rauvolfioideae</taxon>
        <taxon>Vinceae</taxon>
        <taxon>Catharanthinae</taxon>
        <taxon>Catharanthus</taxon>
    </lineage>
</organism>
<name>A0ACC0C0X0_CATRO</name>
<accession>A0ACC0C0X0</accession>
<evidence type="ECO:0000313" key="1">
    <source>
        <dbReference type="EMBL" id="KAI5678535.1"/>
    </source>
</evidence>
<sequence length="1454" mass="167492">MDSICDRVHLAIAEIREQYGLHSLMYFEDEFRCLKIFLDCIHKWSNIADVLHLGSLVGKIEAKIQEIASEFIENIELPLLGPRLLGSVSLFMRKTKLSQFKNFSVSLTREVMDFKREITRVYDSWTSESFEFRFDYDSWNELVKFVNYYEKHSVTLQRISFFPPKMYEIESAPYKEFKDFNRYLVSAKNFLDSLPKTLSKDLKVGVMIHVGRVAISAALRLCKWWAQQTSFSSEKIVSISLLDLKKKIDLTNPEFLGMNFKLLRESGITLKNQVDEFLKCVLEDLDEFLKPLGINQYGEQRVVHPELKSLVISGVTLLRWDAKNFQRLSAEFIIVLNKFARVTKSHEDTSTSRLNRLQKVLSSIWLMKLEILLREQLKTFHILQMHTKAQISALNKELRHLNYEEWLNSLKIPIKLSPDREKMKQGLVLMEVGKVIACLDHSSDAKETTSTNEKVRNWLSKLLLMVLLFRAESIAKPILQSDHQGFVVLDKNQIDALCKGLDFFKMVVKDQSVGTEEEAKLVFEHIEEVACEACSLLNSLLTNEIGEAAPMDTNLLFSNLLEKISRIMVELKVYLHSPTNFPRTNGLGFLDSLLEKLRELLNADVTISLKHQLEEILGDLEFLRPFLEGIPEMDIEFPELKDLRACIIDVAYEAEYYVDLVMLEDSVGWRNLLRLHHLREDFRLVKSYFPTAHIKALHSNEQDVPQTSVQKERKSTTSRIDETIVPVDDQEKMIIDRLVGGPDQLDIVLIVGLPGIGKTTLAKQVYNCPEVVSSFHVRTWCCISQVYRKREVLLEILSHITALSHDILGMTDEDLEDKLRKLLLKNKFLIVMDDMWNTEALNDLRGSLPNDENGSRILITSRQDLKAKSHADPHHVRQLSDAESWNLLQRKIFNEECCPEELIEIGEHIAKSCKGLPLAIIAVAGLLQKIEMEYNSWKEVEKDLSFRIVDDPQDQCRQILELSYKNLPDCLKACFLYLGAFLEDQDIPARKLMRLWIAEGLVQTAQLKSLEDVAQDYLKDLIGRNLVIFSQPRSKGGAKSCRVHDVLHKFCQSKAKEDRFLTVVRSDASKAPFHDFDYVFIPEPGNHSSSTTYDDHRLCFFSKRKHFIESKPSGPRVRSLLFFATNDKDPRRPYDISDISCNFRLLKVLDLECINMGTSFPKGIERLVQLRYLAVAGYIDFIPPSIACLWNLETLIVRGLGDEVNIPDGIWCLKKLRHVHVSDFAIISLQDDQHGGSYGLDHLVTVSSLFLPFGKKTEYILRKISNLRKLKCIFSESWDKFQNCNNFPSLEVLNQLESLKITYLGQVRQPGEFMFPSNLKKLTLLNFHLPWDKISVIGQLPNLEVLKLLSGAFDGEDWDMVEGEFSELKYLKLDTLNIARWNACSDQLPKLQQLVLRCCRQLEEVPLYIADIPTLETIEVQWCGNSVEESVRRIREKGDENLKVVINFAELHIL</sequence>
<gene>
    <name evidence="1" type="ORF">M9H77_09485</name>
</gene>
<keyword evidence="2" id="KW-1185">Reference proteome</keyword>
<proteinExistence type="predicted"/>